<keyword evidence="3" id="KW-1185">Reference proteome</keyword>
<feature type="transmembrane region" description="Helical" evidence="1">
    <location>
        <begin position="12"/>
        <end position="33"/>
    </location>
</feature>
<dbReference type="RefSeq" id="WP_062147247.1">
    <property type="nucleotide sequence ID" value="NZ_CP012373.2"/>
</dbReference>
<sequence length="412" mass="45240">MNNHNPAQSSIAPALNVIGICMLLVGILTAIYLYQSFAVTLLEKVIYGLFGFFFSLLSGVLPVASHHLGRAGHGSLAIVAWLIWFTVCFAIGTQTHLGFMANSQAHYEQETARNSLASQVAKSDLEQANGKLETLSQYASLDVEALTVQKNTLESELNNLNTSLSACPANFFKNCINPLKAQISEQEKALQTVVTSLTAFQQYQGAINSKSLALSAMQSAGMIKDTDSMVHPLFITQARLMSFNPSLMQSFFLAFSAVAYEVLTAFVLLLGSKLSVATYQNTRAGYQVNTRPQYQQLPRYEDDDEIELFLPVDEKKSNQPVDELVNNQPVDELVSNQLVNELVNNQLVIEGVEFVPSELSGIASKGRVGKKDHCVECGNEFVVKAYQQVRCPTCSEKARVSYRGTLKQGKKA</sequence>
<evidence type="ECO:0000313" key="3">
    <source>
        <dbReference type="Proteomes" id="UP000234271"/>
    </source>
</evidence>
<feature type="transmembrane region" description="Helical" evidence="1">
    <location>
        <begin position="45"/>
        <end position="65"/>
    </location>
</feature>
<organism evidence="2 3">
    <name type="scientific">Beggiatoa leptomitoformis</name>
    <dbReference type="NCBI Taxonomy" id="288004"/>
    <lineage>
        <taxon>Bacteria</taxon>
        <taxon>Pseudomonadati</taxon>
        <taxon>Pseudomonadota</taxon>
        <taxon>Gammaproteobacteria</taxon>
        <taxon>Thiotrichales</taxon>
        <taxon>Thiotrichaceae</taxon>
        <taxon>Beggiatoa</taxon>
    </lineage>
</organism>
<name>A0A2N9YCU6_9GAMM</name>
<reference evidence="3" key="1">
    <citation type="submission" date="2016-12" db="EMBL/GenBank/DDBJ databases">
        <title>Complete Genome Sequence of Beggiatoa leptomitiformis D-401.</title>
        <authorList>
            <person name="Fomenkov A."/>
            <person name="Vincze T."/>
            <person name="Grabovich M."/>
            <person name="Anton B.P."/>
            <person name="Dubinina G."/>
            <person name="Orlova M."/>
            <person name="Belousova E."/>
            <person name="Roberts R.J."/>
        </authorList>
    </citation>
    <scope>NUCLEOTIDE SEQUENCE [LARGE SCALE GENOMIC DNA]</scope>
    <source>
        <strain evidence="3">D-401</strain>
    </source>
</reference>
<keyword evidence="1" id="KW-0472">Membrane</keyword>
<dbReference type="STRING" id="288004.AL038_00145"/>
<keyword evidence="1" id="KW-0812">Transmembrane</keyword>
<evidence type="ECO:0000313" key="2">
    <source>
        <dbReference type="EMBL" id="AUI68283.1"/>
    </source>
</evidence>
<dbReference type="EMBL" id="CP018889">
    <property type="protein sequence ID" value="AUI68283.1"/>
    <property type="molecule type" value="Genomic_DNA"/>
</dbReference>
<evidence type="ECO:0000256" key="1">
    <source>
        <dbReference type="SAM" id="Phobius"/>
    </source>
</evidence>
<accession>A0A2N9YCU6</accession>
<dbReference type="Proteomes" id="UP000234271">
    <property type="component" value="Chromosome"/>
</dbReference>
<feature type="transmembrane region" description="Helical" evidence="1">
    <location>
        <begin position="251"/>
        <end position="271"/>
    </location>
</feature>
<dbReference type="AlphaFoldDB" id="A0A2N9YCU6"/>
<proteinExistence type="predicted"/>
<gene>
    <name evidence="2" type="ORF">BLE401_05930</name>
</gene>
<keyword evidence="1" id="KW-1133">Transmembrane helix</keyword>
<protein>
    <submittedName>
        <fullName evidence="2">Uncharacterized protein</fullName>
    </submittedName>
</protein>
<feature type="transmembrane region" description="Helical" evidence="1">
    <location>
        <begin position="71"/>
        <end position="92"/>
    </location>
</feature>
<dbReference type="OrthoDB" id="5629762at2"/>
<dbReference type="KEGG" id="blep:AL038_00145"/>